<dbReference type="InterPro" id="IPR051179">
    <property type="entry name" value="WD_repeat_multifunction"/>
</dbReference>
<dbReference type="SUPFAM" id="SSF50978">
    <property type="entry name" value="WD40 repeat-like"/>
    <property type="match status" value="1"/>
</dbReference>
<protein>
    <recommendedName>
        <fullName evidence="7">Angio-associated migratory cell protein</fullName>
    </recommendedName>
</protein>
<organism evidence="5 6">
    <name type="scientific">Oopsacas minuta</name>
    <dbReference type="NCBI Taxonomy" id="111878"/>
    <lineage>
        <taxon>Eukaryota</taxon>
        <taxon>Metazoa</taxon>
        <taxon>Porifera</taxon>
        <taxon>Hexactinellida</taxon>
        <taxon>Hexasterophora</taxon>
        <taxon>Lyssacinosida</taxon>
        <taxon>Leucopsacidae</taxon>
        <taxon>Oopsacas</taxon>
    </lineage>
</organism>
<dbReference type="InterPro" id="IPR019775">
    <property type="entry name" value="WD40_repeat_CS"/>
</dbReference>
<dbReference type="Gene3D" id="2.130.10.10">
    <property type="entry name" value="YVTN repeat-like/Quinoprotein amine dehydrogenase"/>
    <property type="match status" value="1"/>
</dbReference>
<dbReference type="InterPro" id="IPR036322">
    <property type="entry name" value="WD40_repeat_dom_sf"/>
</dbReference>
<evidence type="ECO:0000256" key="1">
    <source>
        <dbReference type="ARBA" id="ARBA00022574"/>
    </source>
</evidence>
<gene>
    <name evidence="5" type="ORF">LOD99_3206</name>
</gene>
<evidence type="ECO:0000256" key="4">
    <source>
        <dbReference type="SAM" id="MobiDB-lite"/>
    </source>
</evidence>
<dbReference type="InterPro" id="IPR015943">
    <property type="entry name" value="WD40/YVTN_repeat-like_dom_sf"/>
</dbReference>
<feature type="region of interest" description="Disordered" evidence="4">
    <location>
        <begin position="27"/>
        <end position="53"/>
    </location>
</feature>
<proteinExistence type="predicted"/>
<keyword evidence="2" id="KW-0677">Repeat</keyword>
<dbReference type="PROSITE" id="PS50294">
    <property type="entry name" value="WD_REPEATS_REGION"/>
    <property type="match status" value="1"/>
</dbReference>
<dbReference type="SMART" id="SM00320">
    <property type="entry name" value="WD40"/>
    <property type="match status" value="8"/>
</dbReference>
<evidence type="ECO:0000256" key="3">
    <source>
        <dbReference type="PROSITE-ProRule" id="PRU00221"/>
    </source>
</evidence>
<evidence type="ECO:0000256" key="2">
    <source>
        <dbReference type="ARBA" id="ARBA00022737"/>
    </source>
</evidence>
<dbReference type="PROSITE" id="PS50082">
    <property type="entry name" value="WD_REPEATS_2"/>
    <property type="match status" value="5"/>
</dbReference>
<dbReference type="EMBL" id="JAKMXF010000255">
    <property type="protein sequence ID" value="KAI6653702.1"/>
    <property type="molecule type" value="Genomic_DNA"/>
</dbReference>
<dbReference type="InterPro" id="IPR001680">
    <property type="entry name" value="WD40_rpt"/>
</dbReference>
<dbReference type="PANTHER" id="PTHR19857">
    <property type="entry name" value="MITOCHONDRIAL DIVISION PROTEIN 1-RELATED"/>
    <property type="match status" value="1"/>
</dbReference>
<feature type="repeat" description="WD" evidence="3">
    <location>
        <begin position="283"/>
        <end position="324"/>
    </location>
</feature>
<feature type="repeat" description="WD" evidence="3">
    <location>
        <begin position="194"/>
        <end position="235"/>
    </location>
</feature>
<evidence type="ECO:0000313" key="6">
    <source>
        <dbReference type="Proteomes" id="UP001165289"/>
    </source>
</evidence>
<accession>A0AAV7JXR0</accession>
<reference evidence="5 6" key="1">
    <citation type="journal article" date="2023" name="BMC Biol.">
        <title>The compact genome of the sponge Oopsacas minuta (Hexactinellida) is lacking key metazoan core genes.</title>
        <authorList>
            <person name="Santini S."/>
            <person name="Schenkelaars Q."/>
            <person name="Jourda C."/>
            <person name="Duchesne M."/>
            <person name="Belahbib H."/>
            <person name="Rocher C."/>
            <person name="Selva M."/>
            <person name="Riesgo A."/>
            <person name="Vervoort M."/>
            <person name="Leys S.P."/>
            <person name="Kodjabachian L."/>
            <person name="Le Bivic A."/>
            <person name="Borchiellini C."/>
            <person name="Claverie J.M."/>
            <person name="Renard E."/>
        </authorList>
    </citation>
    <scope>NUCLEOTIDE SEQUENCE [LARGE SCALE GENOMIC DNA]</scope>
    <source>
        <strain evidence="5">SPO-2</strain>
    </source>
</reference>
<dbReference type="PANTHER" id="PTHR19857:SF8">
    <property type="entry name" value="ANGIO-ASSOCIATED MIGRATORY CELL PROTEIN"/>
    <property type="match status" value="1"/>
</dbReference>
<evidence type="ECO:0000313" key="5">
    <source>
        <dbReference type="EMBL" id="KAI6653702.1"/>
    </source>
</evidence>
<dbReference type="AlphaFoldDB" id="A0AAV7JXR0"/>
<comment type="caution">
    <text evidence="5">The sequence shown here is derived from an EMBL/GenBank/DDBJ whole genome shotgun (WGS) entry which is preliminary data.</text>
</comment>
<keyword evidence="1 3" id="KW-0853">WD repeat</keyword>
<feature type="compositionally biased region" description="Acidic residues" evidence="4">
    <location>
        <begin position="30"/>
        <end position="45"/>
    </location>
</feature>
<dbReference type="Proteomes" id="UP001165289">
    <property type="component" value="Unassembled WGS sequence"/>
</dbReference>
<feature type="repeat" description="WD" evidence="3">
    <location>
        <begin position="240"/>
        <end position="281"/>
    </location>
</feature>
<feature type="repeat" description="WD" evidence="3">
    <location>
        <begin position="71"/>
        <end position="112"/>
    </location>
</feature>
<dbReference type="Pfam" id="PF00400">
    <property type="entry name" value="WD40"/>
    <property type="match status" value="5"/>
</dbReference>
<evidence type="ECO:0008006" key="7">
    <source>
        <dbReference type="Google" id="ProtNLM"/>
    </source>
</evidence>
<feature type="repeat" description="WD" evidence="3">
    <location>
        <begin position="367"/>
        <end position="400"/>
    </location>
</feature>
<dbReference type="CDD" id="cd00200">
    <property type="entry name" value="WD40"/>
    <property type="match status" value="1"/>
</dbReference>
<sequence>MDPEDPIQTDGADGFDGTEEYEVTKTIELGDLDELGPVSSDEEVVDGTGQEMETEDIIPKPKELTPCTVLFNQHKGSVFSVGLRVAGDLAVSGGEDDRGVVWRTSNGEVVMECGGHKDSVISCGFSYDGKYVYTADMEGKIIVLKIKTGEVVLDFETADIEWARWHSGAHVLLAGCADGMTWMWRIPSGQYKTFPGHGFSCTCSAIASADNKLCTGYKDGIVKIWDMKEGELLHQIKQGKGGHTEGVTSLDINLGANISVSGSEDGSCKIYSISTGKVVQSIQLSPENAVECVSISRASGLLACGTLNGTISVWDTRTQKIRHTFSTTAGIVSLQWCFPTAHNILCCTLDGSVNLCDSRSGDIVRTWSAHSDEVLAMDVLEDKGIFVTGSADNTARIFSI</sequence>
<keyword evidence="6" id="KW-1185">Reference proteome</keyword>
<dbReference type="PROSITE" id="PS00678">
    <property type="entry name" value="WD_REPEATS_1"/>
    <property type="match status" value="1"/>
</dbReference>
<name>A0AAV7JXR0_9METZ</name>